<proteinExistence type="predicted"/>
<accession>A0A073K1K9</accession>
<reference evidence="1 2" key="1">
    <citation type="submission" date="2014-06" db="EMBL/GenBank/DDBJ databases">
        <title>Genetic determinant of reutericyclin biosynthesis of Lactobacillus reuteri.</title>
        <authorList>
            <person name="Lin X."/>
            <person name="Duar R."/>
            <person name="Walter J."/>
            <person name="Gaenzle M."/>
        </authorList>
    </citation>
    <scope>NUCLEOTIDE SEQUENCE [LARGE SCALE GENOMIC DNA]</scope>
    <source>
        <strain evidence="1 2">LTH2584</strain>
    </source>
</reference>
<sequence length="121" mass="13937">MIQVFSQCKNKPSRYQFMKPSELGYDSDEYLSFDPIEFAISSDGKNWTSNYDVVNLTGVYCYRAPDVQPANPSDTMKKIGLQDGSRLISTTYDSREFKFELIYRGVSETDAMLAWKQHSVF</sequence>
<name>A0A073K1K9_LIMRT</name>
<evidence type="ECO:0000313" key="2">
    <source>
        <dbReference type="Proteomes" id="UP000027731"/>
    </source>
</evidence>
<dbReference type="Proteomes" id="UP000027731">
    <property type="component" value="Unassembled WGS sequence"/>
</dbReference>
<dbReference type="PATRIC" id="fig|1598.90.peg.741"/>
<gene>
    <name evidence="1" type="ORF">LR3_06555</name>
</gene>
<dbReference type="AlphaFoldDB" id="A0A073K1K9"/>
<comment type="caution">
    <text evidence="1">The sequence shown here is derived from an EMBL/GenBank/DDBJ whole genome shotgun (WGS) entry which is preliminary data.</text>
</comment>
<protein>
    <submittedName>
        <fullName evidence="1">Uncharacterized protein</fullName>
    </submittedName>
</protein>
<evidence type="ECO:0000313" key="1">
    <source>
        <dbReference type="EMBL" id="KEK15442.1"/>
    </source>
</evidence>
<dbReference type="EMBL" id="JOSX01000013">
    <property type="protein sequence ID" value="KEK15442.1"/>
    <property type="molecule type" value="Genomic_DNA"/>
</dbReference>
<organism evidence="1 2">
    <name type="scientific">Limosilactobacillus reuteri</name>
    <name type="common">Lactobacillus reuteri</name>
    <dbReference type="NCBI Taxonomy" id="1598"/>
    <lineage>
        <taxon>Bacteria</taxon>
        <taxon>Bacillati</taxon>
        <taxon>Bacillota</taxon>
        <taxon>Bacilli</taxon>
        <taxon>Lactobacillales</taxon>
        <taxon>Lactobacillaceae</taxon>
        <taxon>Limosilactobacillus</taxon>
    </lineage>
</organism>